<evidence type="ECO:0000313" key="2">
    <source>
        <dbReference type="EMBL" id="KAK8089668.1"/>
    </source>
</evidence>
<dbReference type="GeneID" id="92042004"/>
<name>A0ABR1X2L8_9PEZI</name>
<feature type="compositionally biased region" description="Low complexity" evidence="1">
    <location>
        <begin position="138"/>
        <end position="149"/>
    </location>
</feature>
<feature type="region of interest" description="Disordered" evidence="1">
    <location>
        <begin position="241"/>
        <end position="284"/>
    </location>
</feature>
<dbReference type="EMBL" id="JAQQWN010000004">
    <property type="protein sequence ID" value="KAK8089668.1"/>
    <property type="molecule type" value="Genomic_DNA"/>
</dbReference>
<feature type="compositionally biased region" description="Polar residues" evidence="1">
    <location>
        <begin position="176"/>
        <end position="188"/>
    </location>
</feature>
<gene>
    <name evidence="2" type="ORF">PG997_004629</name>
</gene>
<reference evidence="2 3" key="1">
    <citation type="submission" date="2023-01" db="EMBL/GenBank/DDBJ databases">
        <title>Analysis of 21 Apiospora genomes using comparative genomics revels a genus with tremendous synthesis potential of carbohydrate active enzymes and secondary metabolites.</title>
        <authorList>
            <person name="Sorensen T."/>
        </authorList>
    </citation>
    <scope>NUCLEOTIDE SEQUENCE [LARGE SCALE GENOMIC DNA]</scope>
    <source>
        <strain evidence="2 3">CBS 114990</strain>
    </source>
</reference>
<comment type="caution">
    <text evidence="2">The sequence shown here is derived from an EMBL/GenBank/DDBJ whole genome shotgun (WGS) entry which is preliminary data.</text>
</comment>
<feature type="region of interest" description="Disordered" evidence="1">
    <location>
        <begin position="79"/>
        <end position="207"/>
    </location>
</feature>
<feature type="compositionally biased region" description="Basic and acidic residues" evidence="1">
    <location>
        <begin position="79"/>
        <end position="95"/>
    </location>
</feature>
<sequence length="450" mass="50402">MAKVLQPSSLLHPSCETRRRQEMVSSSLSRKRLQPRQQLQAKAGAAQRPWQPCRKCGKSYVQLPLELCNECDKKLYCTDPPQKIRLDDKRPRLEAEPLVFPPSSPQPQKLNGGSTKLEKRGKRDAKTLPSIETVVGTAVAARRSSVKSAGISDSQRSSNDSTVRENETIVEEGSVGDTSMPQMLTSPKPSIRRKPVATPMKENGGPVYELPAEVALAPVEQEHRDRGTQGRDDRPLLVLQQAQQQQKRLSPPRPAPAPAPAVAVVTTTTTEASPPPTPPRPRTYLLAQPTRDPQASFAQRVVRDAGGPLSAERQRVLAQELGRAQAELECSRRAVRNLNEEMARVGLRKFRADELRRLQEENRRVREHIGTRASANASAEVMEEERRRRWRLDSNFHHREHQHQHQLYQQQGLDLEVFLEKGATNPESLSQVYGQLCGQCRGTVQGFIES</sequence>
<dbReference type="Proteomes" id="UP001433268">
    <property type="component" value="Unassembled WGS sequence"/>
</dbReference>
<accession>A0ABR1X2L8</accession>
<keyword evidence="3" id="KW-1185">Reference proteome</keyword>
<evidence type="ECO:0000256" key="1">
    <source>
        <dbReference type="SAM" id="MobiDB-lite"/>
    </source>
</evidence>
<dbReference type="RefSeq" id="XP_066672562.1">
    <property type="nucleotide sequence ID" value="XM_066808944.1"/>
</dbReference>
<proteinExistence type="predicted"/>
<organism evidence="2 3">
    <name type="scientific">Apiospora hydei</name>
    <dbReference type="NCBI Taxonomy" id="1337664"/>
    <lineage>
        <taxon>Eukaryota</taxon>
        <taxon>Fungi</taxon>
        <taxon>Dikarya</taxon>
        <taxon>Ascomycota</taxon>
        <taxon>Pezizomycotina</taxon>
        <taxon>Sordariomycetes</taxon>
        <taxon>Xylariomycetidae</taxon>
        <taxon>Amphisphaeriales</taxon>
        <taxon>Apiosporaceae</taxon>
        <taxon>Apiospora</taxon>
    </lineage>
</organism>
<feature type="region of interest" description="Disordered" evidence="1">
    <location>
        <begin position="1"/>
        <end position="48"/>
    </location>
</feature>
<feature type="compositionally biased region" description="Low complexity" evidence="1">
    <location>
        <begin position="260"/>
        <end position="272"/>
    </location>
</feature>
<protein>
    <submittedName>
        <fullName evidence="2">Uncharacterized protein</fullName>
    </submittedName>
</protein>
<feature type="compositionally biased region" description="Polar residues" evidence="1">
    <location>
        <begin position="1"/>
        <end position="11"/>
    </location>
</feature>
<evidence type="ECO:0000313" key="3">
    <source>
        <dbReference type="Proteomes" id="UP001433268"/>
    </source>
</evidence>
<feature type="compositionally biased region" description="Polar residues" evidence="1">
    <location>
        <begin position="151"/>
        <end position="161"/>
    </location>
</feature>